<dbReference type="Pfam" id="PF20247">
    <property type="entry name" value="DUF6602"/>
    <property type="match status" value="1"/>
</dbReference>
<evidence type="ECO:0000259" key="1">
    <source>
        <dbReference type="Pfam" id="PF20247"/>
    </source>
</evidence>
<feature type="domain" description="DUF6602" evidence="1">
    <location>
        <begin position="19"/>
        <end position="113"/>
    </location>
</feature>
<name>A0ABN1U3Y5_9ACTN</name>
<evidence type="ECO:0000313" key="2">
    <source>
        <dbReference type="EMBL" id="GAA1112312.1"/>
    </source>
</evidence>
<evidence type="ECO:0000313" key="3">
    <source>
        <dbReference type="Proteomes" id="UP001501581"/>
    </source>
</evidence>
<comment type="caution">
    <text evidence="2">The sequence shown here is derived from an EMBL/GenBank/DDBJ whole genome shotgun (WGS) entry which is preliminary data.</text>
</comment>
<protein>
    <recommendedName>
        <fullName evidence="1">DUF6602 domain-containing protein</fullName>
    </recommendedName>
</protein>
<proteinExistence type="predicted"/>
<accession>A0ABN1U3Y5</accession>
<dbReference type="EMBL" id="BAAALG010000013">
    <property type="protein sequence ID" value="GAA1112312.1"/>
    <property type="molecule type" value="Genomic_DNA"/>
</dbReference>
<gene>
    <name evidence="2" type="ORF">GCM10009668_37420</name>
</gene>
<sequence>MQSVADGIQRDYEQAKEYARRRDPQRAGHHAEATWVQLIDRWGAGWPVVKRRYIVGPWGETGEVDLIVLRPDYPSALRHESDVLVSGVAAAFSCKSTLRSPDIADAIEQKRRIIAAGGGLRGRDAEEAMHAGIHFGLLAHGSAIGNSATSASESLQRLYFQVAHGGPQPAVTHPAEELDCLLVADSTFITTSRTSAAPLVEGGEVRFSPVTSPMLHKTRGHVGAPVAQFMAWVNGLSTRDYARQALASLEEMFGDETASGPMRVWPSSVLPPF</sequence>
<organism evidence="2 3">
    <name type="scientific">Nocardioides dubius</name>
    <dbReference type="NCBI Taxonomy" id="317019"/>
    <lineage>
        <taxon>Bacteria</taxon>
        <taxon>Bacillati</taxon>
        <taxon>Actinomycetota</taxon>
        <taxon>Actinomycetes</taxon>
        <taxon>Propionibacteriales</taxon>
        <taxon>Nocardioidaceae</taxon>
        <taxon>Nocardioides</taxon>
    </lineage>
</organism>
<dbReference type="RefSeq" id="WP_343996403.1">
    <property type="nucleotide sequence ID" value="NZ_BAAALG010000013.1"/>
</dbReference>
<dbReference type="InterPro" id="IPR046537">
    <property type="entry name" value="DUF6602"/>
</dbReference>
<dbReference type="Proteomes" id="UP001501581">
    <property type="component" value="Unassembled WGS sequence"/>
</dbReference>
<keyword evidence="3" id="KW-1185">Reference proteome</keyword>
<reference evidence="2 3" key="1">
    <citation type="journal article" date="2019" name="Int. J. Syst. Evol. Microbiol.">
        <title>The Global Catalogue of Microorganisms (GCM) 10K type strain sequencing project: providing services to taxonomists for standard genome sequencing and annotation.</title>
        <authorList>
            <consortium name="The Broad Institute Genomics Platform"/>
            <consortium name="The Broad Institute Genome Sequencing Center for Infectious Disease"/>
            <person name="Wu L."/>
            <person name="Ma J."/>
        </authorList>
    </citation>
    <scope>NUCLEOTIDE SEQUENCE [LARGE SCALE GENOMIC DNA]</scope>
    <source>
        <strain evidence="2 3">JCM 13008</strain>
    </source>
</reference>